<evidence type="ECO:0000313" key="2">
    <source>
        <dbReference type="Proteomes" id="UP000504627"/>
    </source>
</evidence>
<feature type="compositionally biased region" description="Basic and acidic residues" evidence="1">
    <location>
        <begin position="56"/>
        <end position="65"/>
    </location>
</feature>
<accession>A0A7R5KN66</accession>
<feature type="region of interest" description="Disordered" evidence="1">
    <location>
        <begin position="145"/>
        <end position="173"/>
    </location>
</feature>
<gene>
    <name evidence="3" type="primary">LOC113991112</name>
</gene>
<dbReference type="AlphaFoldDB" id="A0A7R5KN66"/>
<evidence type="ECO:0000256" key="1">
    <source>
        <dbReference type="SAM" id="MobiDB-lite"/>
    </source>
</evidence>
<sequence length="291" mass="31418">MSTLSALVQSEPPPPHRGLLHSTHLPPSAEAAGGCSSPPRPLPAAPSARRGGTDYTSRHAPRERGGPPPHPSASLYRWFPPIPAASLSAAGFELPPAAGSAAVRGCPATGPCRYLGEPGVGGNEVAPRRPRAIRRDFRASGWLLKGSGAQEPAEATQLPAPPGTSWDWQEEKKTPQVCGPQKRSFQHVTCGHIAWPVSQHLVKGGEIKNRQRITQTTVVFFFPLDNENTSEQSEGAQNGRRRISLPWPQQVKPQPWEALIHQYLVDLSIAGSKGIAVLLREKPRAQEHILK</sequence>
<dbReference type="RefSeq" id="XP_039242791.1">
    <property type="nucleotide sequence ID" value="XM_039386857.1"/>
</dbReference>
<proteinExistence type="predicted"/>
<evidence type="ECO:0000313" key="3">
    <source>
        <dbReference type="RefSeq" id="XP_039242791.1"/>
    </source>
</evidence>
<organism evidence="2 3">
    <name type="scientific">Pipra filicauda</name>
    <name type="common">Wire-tailed manakin</name>
    <dbReference type="NCBI Taxonomy" id="649802"/>
    <lineage>
        <taxon>Eukaryota</taxon>
        <taxon>Metazoa</taxon>
        <taxon>Chordata</taxon>
        <taxon>Craniata</taxon>
        <taxon>Vertebrata</taxon>
        <taxon>Euteleostomi</taxon>
        <taxon>Archelosauria</taxon>
        <taxon>Archosauria</taxon>
        <taxon>Dinosauria</taxon>
        <taxon>Saurischia</taxon>
        <taxon>Theropoda</taxon>
        <taxon>Coelurosauria</taxon>
        <taxon>Aves</taxon>
        <taxon>Neognathae</taxon>
        <taxon>Neoaves</taxon>
        <taxon>Telluraves</taxon>
        <taxon>Australaves</taxon>
        <taxon>Passeriformes</taxon>
        <taxon>Pipridae</taxon>
        <taxon>Pipra</taxon>
    </lineage>
</organism>
<dbReference type="InParanoid" id="A0A7R5KN66"/>
<feature type="region of interest" description="Disordered" evidence="1">
    <location>
        <begin position="1"/>
        <end position="74"/>
    </location>
</feature>
<reference evidence="3" key="1">
    <citation type="submission" date="2025-08" db="UniProtKB">
        <authorList>
            <consortium name="RefSeq"/>
        </authorList>
    </citation>
    <scope>IDENTIFICATION</scope>
    <source>
        <tissue evidence="3">Muscle</tissue>
    </source>
</reference>
<keyword evidence="2" id="KW-1185">Reference proteome</keyword>
<protein>
    <submittedName>
        <fullName evidence="3">Uncharacterized protein LOC113991112</fullName>
    </submittedName>
</protein>
<dbReference type="GeneID" id="113991112"/>
<name>A0A7R5KN66_9PASS</name>
<dbReference type="Proteomes" id="UP000504627">
    <property type="component" value="Unplaced"/>
</dbReference>